<evidence type="ECO:0000256" key="4">
    <source>
        <dbReference type="ARBA" id="ARBA00022840"/>
    </source>
</evidence>
<dbReference type="PROSITE" id="PS00108">
    <property type="entry name" value="PROTEIN_KINASE_ST"/>
    <property type="match status" value="1"/>
</dbReference>
<keyword evidence="10" id="KW-1185">Reference proteome</keyword>
<dbReference type="PROSITE" id="PS50011">
    <property type="entry name" value="PROTEIN_KINASE_DOM"/>
    <property type="match status" value="1"/>
</dbReference>
<protein>
    <submittedName>
        <fullName evidence="9">Protein kinase</fullName>
    </submittedName>
</protein>
<keyword evidence="7" id="KW-1133">Transmembrane helix</keyword>
<feature type="domain" description="Protein kinase" evidence="8">
    <location>
        <begin position="14"/>
        <end position="268"/>
    </location>
</feature>
<organism evidence="9 10">
    <name type="scientific">Streptomyces andamanensis</name>
    <dbReference type="NCBI Taxonomy" id="1565035"/>
    <lineage>
        <taxon>Bacteria</taxon>
        <taxon>Bacillati</taxon>
        <taxon>Actinomycetota</taxon>
        <taxon>Actinomycetes</taxon>
        <taxon>Kitasatosporales</taxon>
        <taxon>Streptomycetaceae</taxon>
        <taxon>Streptomyces</taxon>
    </lineage>
</organism>
<evidence type="ECO:0000313" key="9">
    <source>
        <dbReference type="EMBL" id="MFC4330571.1"/>
    </source>
</evidence>
<proteinExistence type="predicted"/>
<dbReference type="InterPro" id="IPR008271">
    <property type="entry name" value="Ser/Thr_kinase_AS"/>
</dbReference>
<dbReference type="SMART" id="SM00564">
    <property type="entry name" value="PQQ"/>
    <property type="match status" value="4"/>
</dbReference>
<dbReference type="SUPFAM" id="SSF50969">
    <property type="entry name" value="YVTN repeat-like/Quinoprotein amine dehydrogenase"/>
    <property type="match status" value="1"/>
</dbReference>
<feature type="binding site" evidence="5">
    <location>
        <position position="42"/>
    </location>
    <ligand>
        <name>ATP</name>
        <dbReference type="ChEBI" id="CHEBI:30616"/>
    </ligand>
</feature>
<dbReference type="Pfam" id="PF13360">
    <property type="entry name" value="PQQ_2"/>
    <property type="match status" value="1"/>
</dbReference>
<evidence type="ECO:0000256" key="3">
    <source>
        <dbReference type="ARBA" id="ARBA00022777"/>
    </source>
</evidence>
<name>A0ABV8TIR5_9ACTN</name>
<dbReference type="Proteomes" id="UP001595824">
    <property type="component" value="Unassembled WGS sequence"/>
</dbReference>
<dbReference type="InterPro" id="IPR015943">
    <property type="entry name" value="WD40/YVTN_repeat-like_dom_sf"/>
</dbReference>
<keyword evidence="1" id="KW-0808">Transferase</keyword>
<dbReference type="InterPro" id="IPR018391">
    <property type="entry name" value="PQQ_b-propeller_rpt"/>
</dbReference>
<comment type="caution">
    <text evidence="9">The sequence shown here is derived from an EMBL/GenBank/DDBJ whole genome shotgun (WGS) entry which is preliminary data.</text>
</comment>
<dbReference type="Pfam" id="PF00069">
    <property type="entry name" value="Pkinase"/>
    <property type="match status" value="1"/>
</dbReference>
<keyword evidence="7" id="KW-0812">Transmembrane</keyword>
<evidence type="ECO:0000259" key="8">
    <source>
        <dbReference type="PROSITE" id="PS50011"/>
    </source>
</evidence>
<dbReference type="SMART" id="SM00220">
    <property type="entry name" value="S_TKc"/>
    <property type="match status" value="1"/>
</dbReference>
<dbReference type="Gene3D" id="2.130.10.10">
    <property type="entry name" value="YVTN repeat-like/Quinoprotein amine dehydrogenase"/>
    <property type="match status" value="2"/>
</dbReference>
<dbReference type="CDD" id="cd14014">
    <property type="entry name" value="STKc_PknB_like"/>
    <property type="match status" value="1"/>
</dbReference>
<keyword evidence="3 9" id="KW-0418">Kinase</keyword>
<dbReference type="InterPro" id="IPR011044">
    <property type="entry name" value="Quino_amine_DH_bsu"/>
</dbReference>
<evidence type="ECO:0000256" key="1">
    <source>
        <dbReference type="ARBA" id="ARBA00022679"/>
    </source>
</evidence>
<dbReference type="InterPro" id="IPR017441">
    <property type="entry name" value="Protein_kinase_ATP_BS"/>
</dbReference>
<gene>
    <name evidence="9" type="ORF">ACFPC0_22845</name>
</gene>
<keyword evidence="4 5" id="KW-0067">ATP-binding</keyword>
<evidence type="ECO:0000256" key="7">
    <source>
        <dbReference type="SAM" id="Phobius"/>
    </source>
</evidence>
<dbReference type="InterPro" id="IPR002372">
    <property type="entry name" value="PQQ_rpt_dom"/>
</dbReference>
<evidence type="ECO:0000313" key="10">
    <source>
        <dbReference type="Proteomes" id="UP001595824"/>
    </source>
</evidence>
<sequence>MPLHKEDPRSIGGYRLLDRLGAGGMGMVYRGRSRSGREVALKVVHAKHAQDPVFRARFRHEIEAARRVSGAFTAAVVDADPEADPPWMATQYVPGPSLAARIRDGGPLRVSELRPLALGLVEALRDIHRAGVVHRDLKPANVLMAEDGPRVIDFGISRAAESHHTLTETGQVIGTPPFMSPEQFTDARTVGPASDIFSLGALLVYCVTGRGPFDADSPYLTGYRVVHNQPALDGVTGPVRAVLERCLAKEPADRPGPDELAREFASALPEPEPGDSGTMTLRLPPTWPGTASAPHTTAVTRRPRRRGARVLLAVTGVLAVGLGGWFVVGVRGDDGGDVTQSEKAAAPSPPPSRWGTLPAGWKPWQTTAAAPAEKGVRKAPGYEGIRSPSCVAAGGALYCAGAALLPERIDATTGRTLWRAGIAPAGVPTERYVTTVLGTHEGVVLVELSVTDEGGRGVSQAVSALDASSGERLWSHPVRTESLGSIYAAGATLTQEGDSSTVTVRSARDGTVRRRIPLPEGYDCLPFAVDDRPYVECTPQEGKARTTKFFVVDPADGSARTLSSPAQWRSFVGMLDGRLLFAETDERPVTNSPDMIYTRIVLVDPRTAEPTSVPLPERYRGSPPVLTHGTLYFATSSGLVTAVSPTTGARLWQTHTSVETPGPASVDPTGRTVYLAGGSGRVAALDTARGTLLWESSARAEVLDTGPLPPVWFNGGALVLAAMDGTVFTLDPAHPGRKPVRVG</sequence>
<feature type="transmembrane region" description="Helical" evidence="7">
    <location>
        <begin position="310"/>
        <end position="328"/>
    </location>
</feature>
<dbReference type="InterPro" id="IPR011009">
    <property type="entry name" value="Kinase-like_dom_sf"/>
</dbReference>
<dbReference type="InterPro" id="IPR000719">
    <property type="entry name" value="Prot_kinase_dom"/>
</dbReference>
<evidence type="ECO:0000256" key="2">
    <source>
        <dbReference type="ARBA" id="ARBA00022741"/>
    </source>
</evidence>
<dbReference type="Gene3D" id="3.30.200.20">
    <property type="entry name" value="Phosphorylase Kinase, domain 1"/>
    <property type="match status" value="1"/>
</dbReference>
<evidence type="ECO:0000256" key="5">
    <source>
        <dbReference type="PROSITE-ProRule" id="PRU10141"/>
    </source>
</evidence>
<evidence type="ECO:0000256" key="6">
    <source>
        <dbReference type="SAM" id="MobiDB-lite"/>
    </source>
</evidence>
<reference evidence="10" key="1">
    <citation type="journal article" date="2019" name="Int. J. Syst. Evol. Microbiol.">
        <title>The Global Catalogue of Microorganisms (GCM) 10K type strain sequencing project: providing services to taxonomists for standard genome sequencing and annotation.</title>
        <authorList>
            <consortium name="The Broad Institute Genomics Platform"/>
            <consortium name="The Broad Institute Genome Sequencing Center for Infectious Disease"/>
            <person name="Wu L."/>
            <person name="Ma J."/>
        </authorList>
    </citation>
    <scope>NUCLEOTIDE SEQUENCE [LARGE SCALE GENOMIC DNA]</scope>
    <source>
        <strain evidence="10">PCU 347</strain>
    </source>
</reference>
<accession>A0ABV8TIR5</accession>
<keyword evidence="2 5" id="KW-0547">Nucleotide-binding</keyword>
<feature type="region of interest" description="Disordered" evidence="6">
    <location>
        <begin position="337"/>
        <end position="357"/>
    </location>
</feature>
<dbReference type="SUPFAM" id="SSF50998">
    <property type="entry name" value="Quinoprotein alcohol dehydrogenase-like"/>
    <property type="match status" value="1"/>
</dbReference>
<dbReference type="PROSITE" id="PS00107">
    <property type="entry name" value="PROTEIN_KINASE_ATP"/>
    <property type="match status" value="1"/>
</dbReference>
<dbReference type="PANTHER" id="PTHR43289">
    <property type="entry name" value="MITOGEN-ACTIVATED PROTEIN KINASE KINASE KINASE 20-RELATED"/>
    <property type="match status" value="1"/>
</dbReference>
<dbReference type="EMBL" id="JBHSDP010000024">
    <property type="protein sequence ID" value="MFC4330571.1"/>
    <property type="molecule type" value="Genomic_DNA"/>
</dbReference>
<dbReference type="PANTHER" id="PTHR43289:SF34">
    <property type="entry name" value="SERINE_THREONINE-PROTEIN KINASE YBDM-RELATED"/>
    <property type="match status" value="1"/>
</dbReference>
<dbReference type="InterPro" id="IPR011047">
    <property type="entry name" value="Quinoprotein_ADH-like_sf"/>
</dbReference>
<dbReference type="Gene3D" id="1.10.510.10">
    <property type="entry name" value="Transferase(Phosphotransferase) domain 1"/>
    <property type="match status" value="1"/>
</dbReference>
<dbReference type="SUPFAM" id="SSF56112">
    <property type="entry name" value="Protein kinase-like (PK-like)"/>
    <property type="match status" value="1"/>
</dbReference>
<dbReference type="GO" id="GO:0016301">
    <property type="term" value="F:kinase activity"/>
    <property type="evidence" value="ECO:0007669"/>
    <property type="project" value="UniProtKB-KW"/>
</dbReference>
<keyword evidence="7" id="KW-0472">Membrane</keyword>
<dbReference type="RefSeq" id="WP_381741516.1">
    <property type="nucleotide sequence ID" value="NZ_JBHSDP010000024.1"/>
</dbReference>